<dbReference type="EMBL" id="VSSQ01002070">
    <property type="protein sequence ID" value="MPM13117.1"/>
    <property type="molecule type" value="Genomic_DNA"/>
</dbReference>
<name>A0A644XB09_9ZZZZ</name>
<gene>
    <name evidence="2" type="ORF">SDC9_59472</name>
</gene>
<protein>
    <submittedName>
        <fullName evidence="2">Uncharacterized protein</fullName>
    </submittedName>
</protein>
<comment type="caution">
    <text evidence="2">The sequence shown here is derived from an EMBL/GenBank/DDBJ whole genome shotgun (WGS) entry which is preliminary data.</text>
</comment>
<evidence type="ECO:0000256" key="1">
    <source>
        <dbReference type="SAM" id="MobiDB-lite"/>
    </source>
</evidence>
<evidence type="ECO:0000313" key="2">
    <source>
        <dbReference type="EMBL" id="MPM13117.1"/>
    </source>
</evidence>
<proteinExistence type="predicted"/>
<feature type="region of interest" description="Disordered" evidence="1">
    <location>
        <begin position="1"/>
        <end position="32"/>
    </location>
</feature>
<dbReference type="AlphaFoldDB" id="A0A644XB09"/>
<sequence length="32" mass="3366">MIGIKKTSSIEKRGAVSNEAASLRTPAEGAYE</sequence>
<accession>A0A644XB09</accession>
<organism evidence="2">
    <name type="scientific">bioreactor metagenome</name>
    <dbReference type="NCBI Taxonomy" id="1076179"/>
    <lineage>
        <taxon>unclassified sequences</taxon>
        <taxon>metagenomes</taxon>
        <taxon>ecological metagenomes</taxon>
    </lineage>
</organism>
<reference evidence="2" key="1">
    <citation type="submission" date="2019-08" db="EMBL/GenBank/DDBJ databases">
        <authorList>
            <person name="Kucharzyk K."/>
            <person name="Murdoch R.W."/>
            <person name="Higgins S."/>
            <person name="Loffler F."/>
        </authorList>
    </citation>
    <scope>NUCLEOTIDE SEQUENCE</scope>
</reference>